<name>A0ABQ7DXK6_BRACR</name>
<proteinExistence type="predicted"/>
<evidence type="ECO:0000313" key="3">
    <source>
        <dbReference type="Proteomes" id="UP000266723"/>
    </source>
</evidence>
<sequence>MMSLYNMATGISFPSVVTSSKISPTRAFQSFAEYGQLRKKGVGRSPVQLDTVHSQSRASIGQRETLVVTSSKISPTRAFQSFAEYGQLRKKGVGRSPVQLDTVHSQSRASIGQRETLG</sequence>
<dbReference type="Proteomes" id="UP000266723">
    <property type="component" value="Unassembled WGS sequence"/>
</dbReference>
<feature type="region of interest" description="Disordered" evidence="1">
    <location>
        <begin position="94"/>
        <end position="118"/>
    </location>
</feature>
<comment type="caution">
    <text evidence="2">The sequence shown here is derived from an EMBL/GenBank/DDBJ whole genome shotgun (WGS) entry which is preliminary data.</text>
</comment>
<protein>
    <recommendedName>
        <fullName evidence="4">DUF4005 domain-containing protein</fullName>
    </recommendedName>
</protein>
<dbReference type="EMBL" id="QGKV02000649">
    <property type="protein sequence ID" value="KAF3581983.1"/>
    <property type="molecule type" value="Genomic_DNA"/>
</dbReference>
<keyword evidence="3" id="KW-1185">Reference proteome</keyword>
<evidence type="ECO:0000256" key="1">
    <source>
        <dbReference type="SAM" id="MobiDB-lite"/>
    </source>
</evidence>
<reference evidence="2 3" key="1">
    <citation type="journal article" date="2020" name="BMC Genomics">
        <title>Intraspecific diversification of the crop wild relative Brassica cretica Lam. using demographic model selection.</title>
        <authorList>
            <person name="Kioukis A."/>
            <person name="Michalopoulou V.A."/>
            <person name="Briers L."/>
            <person name="Pirintsos S."/>
            <person name="Studholme D.J."/>
            <person name="Pavlidis P."/>
            <person name="Sarris P.F."/>
        </authorList>
    </citation>
    <scope>NUCLEOTIDE SEQUENCE [LARGE SCALE GENOMIC DNA]</scope>
    <source>
        <strain evidence="3">cv. PFS-1207/04</strain>
    </source>
</reference>
<evidence type="ECO:0000313" key="2">
    <source>
        <dbReference type="EMBL" id="KAF3581983.1"/>
    </source>
</evidence>
<evidence type="ECO:0008006" key="4">
    <source>
        <dbReference type="Google" id="ProtNLM"/>
    </source>
</evidence>
<accession>A0ABQ7DXK6</accession>
<organism evidence="2 3">
    <name type="scientific">Brassica cretica</name>
    <name type="common">Mustard</name>
    <dbReference type="NCBI Taxonomy" id="69181"/>
    <lineage>
        <taxon>Eukaryota</taxon>
        <taxon>Viridiplantae</taxon>
        <taxon>Streptophyta</taxon>
        <taxon>Embryophyta</taxon>
        <taxon>Tracheophyta</taxon>
        <taxon>Spermatophyta</taxon>
        <taxon>Magnoliopsida</taxon>
        <taxon>eudicotyledons</taxon>
        <taxon>Gunneridae</taxon>
        <taxon>Pentapetalae</taxon>
        <taxon>rosids</taxon>
        <taxon>malvids</taxon>
        <taxon>Brassicales</taxon>
        <taxon>Brassicaceae</taxon>
        <taxon>Brassiceae</taxon>
        <taxon>Brassica</taxon>
    </lineage>
</organism>
<gene>
    <name evidence="2" type="ORF">DY000_02034719</name>
</gene>